<dbReference type="InterPro" id="IPR008920">
    <property type="entry name" value="TF_FadR/GntR_C"/>
</dbReference>
<keyword evidence="1" id="KW-0805">Transcription regulation</keyword>
<dbReference type="Pfam" id="PF07729">
    <property type="entry name" value="FCD"/>
    <property type="match status" value="1"/>
</dbReference>
<geneLocation type="plasmid" evidence="5 6">
    <name>pPRADMK78_01</name>
</geneLocation>
<name>A0ABX6QUG1_9HYPH</name>
<accession>A0ABX6QUG1</accession>
<dbReference type="PROSITE" id="PS50949">
    <property type="entry name" value="HTH_GNTR"/>
    <property type="match status" value="1"/>
</dbReference>
<gene>
    <name evidence="5" type="ORF">FE840_020400</name>
</gene>
<reference evidence="5 6" key="1">
    <citation type="submission" date="2020-06" db="EMBL/GenBank/DDBJ databases">
        <title>Genome sequence of Rhizobium sp strain ADMK78.</title>
        <authorList>
            <person name="Rahi P."/>
        </authorList>
    </citation>
    <scope>NUCLEOTIDE SEQUENCE [LARGE SCALE GENOMIC DNA]</scope>
    <source>
        <strain evidence="5 6">ADMK78</strain>
        <plasmid evidence="5 6">pPRADMK78_01</plasmid>
    </source>
</reference>
<dbReference type="EMBL" id="CP058351">
    <property type="protein sequence ID" value="QLF72042.1"/>
    <property type="molecule type" value="Genomic_DNA"/>
</dbReference>
<dbReference type="CDD" id="cd07377">
    <property type="entry name" value="WHTH_GntR"/>
    <property type="match status" value="1"/>
</dbReference>
<dbReference type="Gene3D" id="1.20.120.530">
    <property type="entry name" value="GntR ligand-binding domain-like"/>
    <property type="match status" value="1"/>
</dbReference>
<evidence type="ECO:0000256" key="3">
    <source>
        <dbReference type="ARBA" id="ARBA00023163"/>
    </source>
</evidence>
<sequence length="223" mass="24908">MNKPDKRVVTRAGTTVEQMVRAIADLIVTGALRPGEKLDEVSLAGRFDVSRTPVREALRQLCAMGLVDRQPNKRAVVTNVSGKHLHAMFEAMAELEAVCARLAAQRMTSVERKELRDMHQASKRFVDASGGEDYAAYNTEFHTQIYRGAHNDYIFELVTATRARLSPFRHAQFRLEGRLSQSWREHDRIVEAIISGQADEAAKAAYDHVSIVSEASASFALPR</sequence>
<feature type="domain" description="HTH gntR-type" evidence="4">
    <location>
        <begin position="13"/>
        <end position="80"/>
    </location>
</feature>
<organism evidence="5 6">
    <name type="scientific">Peteryoungia desertarenae</name>
    <dbReference type="NCBI Taxonomy" id="1813451"/>
    <lineage>
        <taxon>Bacteria</taxon>
        <taxon>Pseudomonadati</taxon>
        <taxon>Pseudomonadota</taxon>
        <taxon>Alphaproteobacteria</taxon>
        <taxon>Hyphomicrobiales</taxon>
        <taxon>Rhizobiaceae</taxon>
        <taxon>Peteryoungia</taxon>
    </lineage>
</organism>
<keyword evidence="3" id="KW-0804">Transcription</keyword>
<evidence type="ECO:0000313" key="5">
    <source>
        <dbReference type="EMBL" id="QLF72042.1"/>
    </source>
</evidence>
<dbReference type="Pfam" id="PF00392">
    <property type="entry name" value="GntR"/>
    <property type="match status" value="1"/>
</dbReference>
<dbReference type="InterPro" id="IPR036390">
    <property type="entry name" value="WH_DNA-bd_sf"/>
</dbReference>
<dbReference type="Gene3D" id="1.10.10.10">
    <property type="entry name" value="Winged helix-like DNA-binding domain superfamily/Winged helix DNA-binding domain"/>
    <property type="match status" value="1"/>
</dbReference>
<dbReference type="InterPro" id="IPR000524">
    <property type="entry name" value="Tscrpt_reg_HTH_GntR"/>
</dbReference>
<evidence type="ECO:0000259" key="4">
    <source>
        <dbReference type="PROSITE" id="PS50949"/>
    </source>
</evidence>
<dbReference type="SUPFAM" id="SSF48008">
    <property type="entry name" value="GntR ligand-binding domain-like"/>
    <property type="match status" value="1"/>
</dbReference>
<dbReference type="Proteomes" id="UP000308530">
    <property type="component" value="Plasmid pPRADMK78_01"/>
</dbReference>
<keyword evidence="6" id="KW-1185">Reference proteome</keyword>
<dbReference type="SMART" id="SM00345">
    <property type="entry name" value="HTH_GNTR"/>
    <property type="match status" value="1"/>
</dbReference>
<dbReference type="InterPro" id="IPR036388">
    <property type="entry name" value="WH-like_DNA-bd_sf"/>
</dbReference>
<dbReference type="PANTHER" id="PTHR43537:SF49">
    <property type="entry name" value="TRANSCRIPTIONAL REGULATORY PROTEIN"/>
    <property type="match status" value="1"/>
</dbReference>
<proteinExistence type="predicted"/>
<keyword evidence="5" id="KW-0614">Plasmid</keyword>
<protein>
    <submittedName>
        <fullName evidence="5">GntR family transcriptional regulator</fullName>
    </submittedName>
</protein>
<dbReference type="SMART" id="SM00895">
    <property type="entry name" value="FCD"/>
    <property type="match status" value="1"/>
</dbReference>
<evidence type="ECO:0000256" key="1">
    <source>
        <dbReference type="ARBA" id="ARBA00023015"/>
    </source>
</evidence>
<keyword evidence="2" id="KW-0238">DNA-binding</keyword>
<dbReference type="SUPFAM" id="SSF46785">
    <property type="entry name" value="Winged helix' DNA-binding domain"/>
    <property type="match status" value="1"/>
</dbReference>
<evidence type="ECO:0000256" key="2">
    <source>
        <dbReference type="ARBA" id="ARBA00023125"/>
    </source>
</evidence>
<dbReference type="InterPro" id="IPR011711">
    <property type="entry name" value="GntR_C"/>
</dbReference>
<dbReference type="PANTHER" id="PTHR43537">
    <property type="entry name" value="TRANSCRIPTIONAL REGULATOR, GNTR FAMILY"/>
    <property type="match status" value="1"/>
</dbReference>
<evidence type="ECO:0000313" key="6">
    <source>
        <dbReference type="Proteomes" id="UP000308530"/>
    </source>
</evidence>